<dbReference type="AlphaFoldDB" id="A0A644SUI5"/>
<dbReference type="Gene3D" id="3.40.830.10">
    <property type="entry name" value="LigB-like"/>
    <property type="match status" value="1"/>
</dbReference>
<dbReference type="InterPro" id="IPR004183">
    <property type="entry name" value="Xdiol_dOase_suB"/>
</dbReference>
<dbReference type="PIRSF" id="PIRSF006157">
    <property type="entry name" value="Doxgns_DODA"/>
    <property type="match status" value="1"/>
</dbReference>
<dbReference type="GO" id="GO:0008198">
    <property type="term" value="F:ferrous iron binding"/>
    <property type="evidence" value="ECO:0007669"/>
    <property type="project" value="InterPro"/>
</dbReference>
<reference evidence="7" key="1">
    <citation type="submission" date="2019-08" db="EMBL/GenBank/DDBJ databases">
        <authorList>
            <person name="Kucharzyk K."/>
            <person name="Murdoch R.W."/>
            <person name="Higgins S."/>
            <person name="Loffler F."/>
        </authorList>
    </citation>
    <scope>NUCLEOTIDE SEQUENCE</scope>
</reference>
<dbReference type="PANTHER" id="PTHR30096">
    <property type="entry name" value="4,5-DOPA DIOXYGENASE EXTRADIOL-LIKE PROTEIN"/>
    <property type="match status" value="1"/>
</dbReference>
<keyword evidence="3" id="KW-0479">Metal-binding</keyword>
<dbReference type="NCBIfam" id="NF007914">
    <property type="entry name" value="PRK10628.1"/>
    <property type="match status" value="1"/>
</dbReference>
<evidence type="ECO:0000256" key="3">
    <source>
        <dbReference type="ARBA" id="ARBA00022723"/>
    </source>
</evidence>
<dbReference type="EC" id="1.13.11.29" evidence="7"/>
<evidence type="ECO:0000256" key="5">
    <source>
        <dbReference type="ARBA" id="ARBA00023002"/>
    </source>
</evidence>
<proteinExistence type="inferred from homology"/>
<protein>
    <submittedName>
        <fullName evidence="7">4,5-DOPA dioxygenase extradiol</fullName>
        <ecNumber evidence="7">1.13.11.29</ecNumber>
    </submittedName>
</protein>
<dbReference type="InterPro" id="IPR014436">
    <property type="entry name" value="Extradiol_dOase_DODA"/>
</dbReference>
<accession>A0A644SUI5</accession>
<dbReference type="GO" id="GO:0050297">
    <property type="term" value="F:stizolobate synthase activity"/>
    <property type="evidence" value="ECO:0007669"/>
    <property type="project" value="UniProtKB-EC"/>
</dbReference>
<dbReference type="GO" id="GO:0008270">
    <property type="term" value="F:zinc ion binding"/>
    <property type="evidence" value="ECO:0007669"/>
    <property type="project" value="InterPro"/>
</dbReference>
<comment type="caution">
    <text evidence="7">The sequence shown here is derived from an EMBL/GenBank/DDBJ whole genome shotgun (WGS) entry which is preliminary data.</text>
</comment>
<comment type="similarity">
    <text evidence="2">Belongs to the DODA-type extradiol aromatic ring-opening dioxygenase family.</text>
</comment>
<keyword evidence="7" id="KW-0223">Dioxygenase</keyword>
<evidence type="ECO:0000256" key="1">
    <source>
        <dbReference type="ARBA" id="ARBA00001947"/>
    </source>
</evidence>
<dbReference type="PANTHER" id="PTHR30096:SF0">
    <property type="entry name" value="4,5-DOPA DIOXYGENASE EXTRADIOL-LIKE PROTEIN"/>
    <property type="match status" value="1"/>
</dbReference>
<evidence type="ECO:0000259" key="6">
    <source>
        <dbReference type="Pfam" id="PF02900"/>
    </source>
</evidence>
<organism evidence="7">
    <name type="scientific">bioreactor metagenome</name>
    <dbReference type="NCBI Taxonomy" id="1076179"/>
    <lineage>
        <taxon>unclassified sequences</taxon>
        <taxon>metagenomes</taxon>
        <taxon>ecological metagenomes</taxon>
    </lineage>
</organism>
<sequence length="257" mass="28806">MKMPVLFIGHGSPINIVEDNSYTRSLAELGNTLPKPEAIVVVSAHWQTRQTYITAAKMPPTIYDFYGFSEELYQIGYPCPGSPEIASLVQGITKGQVYGDSQRGIDHAAWAVLKHMYPNADIPTLEMSLDLRKSPQDHYEMGKKLAPLRQEGVLIVGSGNIVHNLARSDFSRLYGNETYPWAAENDKLVAEALMSRDHERLIHYENLPYAAMAVPTNEHYLPMLYAIALQEETDHLKFTCTDMQNASISMRSFIIGA</sequence>
<comment type="cofactor">
    <cofactor evidence="1">
        <name>Zn(2+)</name>
        <dbReference type="ChEBI" id="CHEBI:29105"/>
    </cofactor>
</comment>
<dbReference type="SUPFAM" id="SSF53213">
    <property type="entry name" value="LigB-like"/>
    <property type="match status" value="1"/>
</dbReference>
<feature type="domain" description="Extradiol ring-cleavage dioxygenase class III enzyme subunit B" evidence="6">
    <location>
        <begin position="33"/>
        <end position="243"/>
    </location>
</feature>
<dbReference type="CDD" id="cd07363">
    <property type="entry name" value="45_DOPA_Dioxygenase"/>
    <property type="match status" value="1"/>
</dbReference>
<keyword evidence="5 7" id="KW-0560">Oxidoreductase</keyword>
<keyword evidence="4" id="KW-0862">Zinc</keyword>
<gene>
    <name evidence="7" type="primary">ygiD_2</name>
    <name evidence="7" type="ORF">SDC9_03881</name>
</gene>
<evidence type="ECO:0000313" key="7">
    <source>
        <dbReference type="EMBL" id="MPL58349.1"/>
    </source>
</evidence>
<evidence type="ECO:0000256" key="2">
    <source>
        <dbReference type="ARBA" id="ARBA00007581"/>
    </source>
</evidence>
<dbReference type="EMBL" id="VSSQ01000007">
    <property type="protein sequence ID" value="MPL58349.1"/>
    <property type="molecule type" value="Genomic_DNA"/>
</dbReference>
<dbReference type="Pfam" id="PF02900">
    <property type="entry name" value="LigB"/>
    <property type="match status" value="1"/>
</dbReference>
<evidence type="ECO:0000256" key="4">
    <source>
        <dbReference type="ARBA" id="ARBA00022833"/>
    </source>
</evidence>
<name>A0A644SUI5_9ZZZZ</name>